<dbReference type="AlphaFoldDB" id="A0A9X2WR96"/>
<organism evidence="1 2">
    <name type="scientific">Shewanella septentrionalis</name>
    <dbReference type="NCBI Taxonomy" id="2952223"/>
    <lineage>
        <taxon>Bacteria</taxon>
        <taxon>Pseudomonadati</taxon>
        <taxon>Pseudomonadota</taxon>
        <taxon>Gammaproteobacteria</taxon>
        <taxon>Alteromonadales</taxon>
        <taxon>Shewanellaceae</taxon>
        <taxon>Shewanella</taxon>
    </lineage>
</organism>
<evidence type="ECO:0000313" key="1">
    <source>
        <dbReference type="EMBL" id="MCT7944077.1"/>
    </source>
</evidence>
<dbReference type="RefSeq" id="WP_261271589.1">
    <property type="nucleotide sequence ID" value="NZ_JAMTCC010000002.1"/>
</dbReference>
<comment type="caution">
    <text evidence="1">The sequence shown here is derived from an EMBL/GenBank/DDBJ whole genome shotgun (WGS) entry which is preliminary data.</text>
</comment>
<sequence length="59" mass="6797">MDDTERQMIVNQTIVIINVAPQPPPVKFKSWLDFITKASLLSLPWLLDHAYAIWPVMFG</sequence>
<dbReference type="Proteomes" id="UP001155604">
    <property type="component" value="Unassembled WGS sequence"/>
</dbReference>
<gene>
    <name evidence="1" type="ORF">NE536_01665</name>
</gene>
<protein>
    <submittedName>
        <fullName evidence="1">Uncharacterized protein</fullName>
    </submittedName>
</protein>
<keyword evidence="2" id="KW-1185">Reference proteome</keyword>
<dbReference type="EMBL" id="JAMTCC010000002">
    <property type="protein sequence ID" value="MCT7944077.1"/>
    <property type="molecule type" value="Genomic_DNA"/>
</dbReference>
<reference evidence="1" key="1">
    <citation type="journal article" date="2023" name="Int. J. Syst. Evol. Microbiol.">
        <title>&lt;i&gt;Shewanella septentrionalis&lt;/i&gt; sp. nov. and &lt;i&gt;Shewanella holmiensis&lt;/i&gt; sp. nov., isolated from Baltic Sea water and sediments.</title>
        <authorList>
            <person name="Martin-Rodriguez A.J."/>
            <person name="Thorell K."/>
            <person name="Joffre E."/>
            <person name="Jensie-Markopoulos S."/>
            <person name="Moore E.R.B."/>
            <person name="Sjoling A."/>
        </authorList>
    </citation>
    <scope>NUCLEOTIDE SEQUENCE</scope>
    <source>
        <strain evidence="1">SP1W3</strain>
    </source>
</reference>
<accession>A0A9X2WR96</accession>
<proteinExistence type="predicted"/>
<evidence type="ECO:0000313" key="2">
    <source>
        <dbReference type="Proteomes" id="UP001155604"/>
    </source>
</evidence>
<name>A0A9X2WR96_9GAMM</name>